<dbReference type="PIRSF" id="PIRSF001549">
    <property type="entry name" value="His-tRNA_synth"/>
    <property type="match status" value="1"/>
</dbReference>
<dbReference type="InterPro" id="IPR015807">
    <property type="entry name" value="His-tRNA-ligase"/>
</dbReference>
<evidence type="ECO:0000256" key="4">
    <source>
        <dbReference type="ARBA" id="ARBA00022840"/>
    </source>
</evidence>
<dbReference type="PANTHER" id="PTHR43707">
    <property type="entry name" value="HISTIDYL-TRNA SYNTHETASE"/>
    <property type="match status" value="1"/>
</dbReference>
<dbReference type="Gene3D" id="3.40.50.800">
    <property type="entry name" value="Anticodon-binding domain"/>
    <property type="match status" value="1"/>
</dbReference>
<dbReference type="Gene3D" id="3.30.930.10">
    <property type="entry name" value="Bira Bifunctional Protein, Domain 2"/>
    <property type="match status" value="1"/>
</dbReference>
<dbReference type="CDD" id="cd00773">
    <property type="entry name" value="HisRS-like_core"/>
    <property type="match status" value="1"/>
</dbReference>
<dbReference type="InterPro" id="IPR006195">
    <property type="entry name" value="aa-tRNA-synth_II"/>
</dbReference>
<accession>A0A1F7VEU9</accession>
<comment type="catalytic activity">
    <reaction evidence="7 8">
        <text>tRNA(His) + L-histidine + ATP = L-histidyl-tRNA(His) + AMP + diphosphate + H(+)</text>
        <dbReference type="Rhea" id="RHEA:17313"/>
        <dbReference type="Rhea" id="RHEA-COMP:9665"/>
        <dbReference type="Rhea" id="RHEA-COMP:9689"/>
        <dbReference type="ChEBI" id="CHEBI:15378"/>
        <dbReference type="ChEBI" id="CHEBI:30616"/>
        <dbReference type="ChEBI" id="CHEBI:33019"/>
        <dbReference type="ChEBI" id="CHEBI:57595"/>
        <dbReference type="ChEBI" id="CHEBI:78442"/>
        <dbReference type="ChEBI" id="CHEBI:78527"/>
        <dbReference type="ChEBI" id="CHEBI:456215"/>
        <dbReference type="EC" id="6.1.1.21"/>
    </reaction>
</comment>
<dbReference type="PANTHER" id="PTHR43707:SF1">
    <property type="entry name" value="HISTIDINE--TRNA LIGASE, MITOCHONDRIAL-RELATED"/>
    <property type="match status" value="1"/>
</dbReference>
<dbReference type="SUPFAM" id="SSF55681">
    <property type="entry name" value="Class II aaRS and biotin synthetases"/>
    <property type="match status" value="1"/>
</dbReference>
<keyword evidence="6 8" id="KW-0030">Aminoacyl-tRNA synthetase</keyword>
<keyword evidence="8" id="KW-0963">Cytoplasm</keyword>
<evidence type="ECO:0000313" key="12">
    <source>
        <dbReference type="Proteomes" id="UP000176678"/>
    </source>
</evidence>
<dbReference type="AlphaFoldDB" id="A0A1F7VEU9"/>
<proteinExistence type="inferred from homology"/>
<dbReference type="CDD" id="cd00859">
    <property type="entry name" value="HisRS_anticodon"/>
    <property type="match status" value="1"/>
</dbReference>
<dbReference type="Pfam" id="PF03129">
    <property type="entry name" value="HGTP_anticodon"/>
    <property type="match status" value="1"/>
</dbReference>
<keyword evidence="2 8" id="KW-0436">Ligase</keyword>
<evidence type="ECO:0000256" key="5">
    <source>
        <dbReference type="ARBA" id="ARBA00022917"/>
    </source>
</evidence>
<comment type="caution">
    <text evidence="11">The sequence shown here is derived from an EMBL/GenBank/DDBJ whole genome shotgun (WGS) entry which is preliminary data.</text>
</comment>
<dbReference type="NCBIfam" id="TIGR00442">
    <property type="entry name" value="hisS"/>
    <property type="match status" value="1"/>
</dbReference>
<keyword evidence="5 8" id="KW-0648">Protein biosynthesis</keyword>
<evidence type="ECO:0000256" key="3">
    <source>
        <dbReference type="ARBA" id="ARBA00022741"/>
    </source>
</evidence>
<evidence type="ECO:0000256" key="6">
    <source>
        <dbReference type="ARBA" id="ARBA00023146"/>
    </source>
</evidence>
<keyword evidence="4 8" id="KW-0067">ATP-binding</keyword>
<dbReference type="GO" id="GO:0005737">
    <property type="term" value="C:cytoplasm"/>
    <property type="evidence" value="ECO:0007669"/>
    <property type="project" value="UniProtKB-SubCell"/>
</dbReference>
<feature type="domain" description="Aminoacyl-transfer RNA synthetases class-II family profile" evidence="10">
    <location>
        <begin position="31"/>
        <end position="319"/>
    </location>
</feature>
<dbReference type="InterPro" id="IPR004516">
    <property type="entry name" value="HisRS/HisZ"/>
</dbReference>
<comment type="subunit">
    <text evidence="8">Homodimer.</text>
</comment>
<evidence type="ECO:0000256" key="8">
    <source>
        <dbReference type="HAMAP-Rule" id="MF_00127"/>
    </source>
</evidence>
<dbReference type="InterPro" id="IPR045864">
    <property type="entry name" value="aa-tRNA-synth_II/BPL/LPL"/>
</dbReference>
<name>A0A1F7VEU9_9BACT</name>
<evidence type="ECO:0000256" key="9">
    <source>
        <dbReference type="PIRSR" id="PIRSR001549-1"/>
    </source>
</evidence>
<reference evidence="11 12" key="1">
    <citation type="journal article" date="2016" name="Nat. Commun.">
        <title>Thousands of microbial genomes shed light on interconnected biogeochemical processes in an aquifer system.</title>
        <authorList>
            <person name="Anantharaman K."/>
            <person name="Brown C.T."/>
            <person name="Hug L.A."/>
            <person name="Sharon I."/>
            <person name="Castelle C.J."/>
            <person name="Probst A.J."/>
            <person name="Thomas B.C."/>
            <person name="Singh A."/>
            <person name="Wilkins M.J."/>
            <person name="Karaoz U."/>
            <person name="Brodie E.L."/>
            <person name="Williams K.H."/>
            <person name="Hubbard S.S."/>
            <person name="Banfield J.F."/>
        </authorList>
    </citation>
    <scope>NUCLEOTIDE SEQUENCE [LARGE SCALE GENOMIC DNA]</scope>
</reference>
<dbReference type="InterPro" id="IPR004154">
    <property type="entry name" value="Anticodon-bd"/>
</dbReference>
<evidence type="ECO:0000256" key="7">
    <source>
        <dbReference type="ARBA" id="ARBA00047639"/>
    </source>
</evidence>
<feature type="binding site" evidence="9">
    <location>
        <begin position="252"/>
        <end position="253"/>
    </location>
    <ligand>
        <name>L-histidine</name>
        <dbReference type="ChEBI" id="CHEBI:57595"/>
    </ligand>
</feature>
<dbReference type="Proteomes" id="UP000176678">
    <property type="component" value="Unassembled WGS sequence"/>
</dbReference>
<dbReference type="InterPro" id="IPR033656">
    <property type="entry name" value="HisRS_anticodon"/>
</dbReference>
<organism evidence="11 12">
    <name type="scientific">Candidatus Uhrbacteria bacterium RIFCSPLOWO2_02_FULL_51_9</name>
    <dbReference type="NCBI Taxonomy" id="1802410"/>
    <lineage>
        <taxon>Bacteria</taxon>
        <taxon>Candidatus Uhriibacteriota</taxon>
    </lineage>
</organism>
<dbReference type="PROSITE" id="PS50862">
    <property type="entry name" value="AA_TRNA_LIGASE_II"/>
    <property type="match status" value="1"/>
</dbReference>
<gene>
    <name evidence="8" type="primary">hisS</name>
    <name evidence="11" type="ORF">A3H75_00595</name>
</gene>
<evidence type="ECO:0000256" key="2">
    <source>
        <dbReference type="ARBA" id="ARBA00022598"/>
    </source>
</evidence>
<keyword evidence="3 8" id="KW-0547">Nucleotide-binding</keyword>
<dbReference type="EC" id="6.1.1.21" evidence="8"/>
<dbReference type="HAMAP" id="MF_00127">
    <property type="entry name" value="His_tRNA_synth"/>
    <property type="match status" value="1"/>
</dbReference>
<dbReference type="InterPro" id="IPR041715">
    <property type="entry name" value="HisRS-like_core"/>
</dbReference>
<comment type="subcellular location">
    <subcellularLocation>
        <location evidence="8">Cytoplasm</location>
    </subcellularLocation>
</comment>
<feature type="binding site" evidence="9">
    <location>
        <begin position="73"/>
        <end position="75"/>
    </location>
    <ligand>
        <name>L-histidine</name>
        <dbReference type="ChEBI" id="CHEBI:57595"/>
    </ligand>
</feature>
<dbReference type="STRING" id="1802410.A3H75_00595"/>
<dbReference type="EMBL" id="MGES01000042">
    <property type="protein sequence ID" value="OGL88534.1"/>
    <property type="molecule type" value="Genomic_DNA"/>
</dbReference>
<feature type="binding site" evidence="9">
    <location>
        <position position="248"/>
    </location>
    <ligand>
        <name>L-histidine</name>
        <dbReference type="ChEBI" id="CHEBI:57595"/>
    </ligand>
</feature>
<sequence length="412" mass="47327">MKDILPKEDQYWYALLDHAIRLAQFYEFGWIQTPLLEDARLYTRSIGKGTDIVEKEMYVFEDRDMERVALRPEGTAGVVRAYIQHGMLNLPQPVKMWYFASMFRHERPQKGRYREHHQIGFEVFGDPSPSADAQLIAIAYTLLSDLGISVEVRINSIGMPDERARYIMELTGYYRAKRSYLCEDCKKRLNRNPLRLLDCKEEGCKPLRDEAPQIVDWLSEPSKKFFMELLEDLDELQVPYSLDPFLVRGLDYYSHTVFEFYTKEQDAETAQSALGGGGRYDLLVEQLGGRPTPAVGFGVGMERIVTELKKRPDEFAQKPPTVFLAHLGQGARRKALRLLQDLHAEGMRVGFNLAKTSLKAQLDIADKQKVLYTLILGQKEMMDGTIIVRDMESGAQEIVDVTKIVPFLKKKL</sequence>
<dbReference type="GO" id="GO:0006427">
    <property type="term" value="P:histidyl-tRNA aminoacylation"/>
    <property type="evidence" value="ECO:0007669"/>
    <property type="project" value="UniProtKB-UniRule"/>
</dbReference>
<protein>
    <recommendedName>
        <fullName evidence="8">Histidine--tRNA ligase</fullName>
        <ecNumber evidence="8">6.1.1.21</ecNumber>
    </recommendedName>
    <alternativeName>
        <fullName evidence="8">Histidyl-tRNA synthetase</fullName>
        <shortName evidence="8">HisRS</shortName>
    </alternativeName>
</protein>
<dbReference type="Pfam" id="PF13393">
    <property type="entry name" value="tRNA-synt_His"/>
    <property type="match status" value="2"/>
</dbReference>
<evidence type="ECO:0000256" key="1">
    <source>
        <dbReference type="ARBA" id="ARBA00008226"/>
    </source>
</evidence>
<feature type="binding site" evidence="9">
    <location>
        <position position="122"/>
    </location>
    <ligand>
        <name>L-histidine</name>
        <dbReference type="ChEBI" id="CHEBI:57595"/>
    </ligand>
</feature>
<dbReference type="GO" id="GO:0005524">
    <property type="term" value="F:ATP binding"/>
    <property type="evidence" value="ECO:0007669"/>
    <property type="project" value="UniProtKB-UniRule"/>
</dbReference>
<dbReference type="GO" id="GO:0004821">
    <property type="term" value="F:histidine-tRNA ligase activity"/>
    <property type="evidence" value="ECO:0007669"/>
    <property type="project" value="UniProtKB-UniRule"/>
</dbReference>
<comment type="similarity">
    <text evidence="1 8">Belongs to the class-II aminoacyl-tRNA synthetase family.</text>
</comment>
<evidence type="ECO:0000313" key="11">
    <source>
        <dbReference type="EMBL" id="OGL88534.1"/>
    </source>
</evidence>
<feature type="binding site" evidence="9">
    <location>
        <position position="118"/>
    </location>
    <ligand>
        <name>L-histidine</name>
        <dbReference type="ChEBI" id="CHEBI:57595"/>
    </ligand>
</feature>
<dbReference type="InterPro" id="IPR036621">
    <property type="entry name" value="Anticodon-bd_dom_sf"/>
</dbReference>
<dbReference type="SUPFAM" id="SSF52954">
    <property type="entry name" value="Class II aaRS ABD-related"/>
    <property type="match status" value="1"/>
</dbReference>
<evidence type="ECO:0000259" key="10">
    <source>
        <dbReference type="PROSITE" id="PS50862"/>
    </source>
</evidence>
<feature type="binding site" evidence="9">
    <location>
        <position position="104"/>
    </location>
    <ligand>
        <name>L-histidine</name>
        <dbReference type="ChEBI" id="CHEBI:57595"/>
    </ligand>
</feature>